<dbReference type="OMA" id="ITCKHER"/>
<evidence type="ECO:0000256" key="1">
    <source>
        <dbReference type="ARBA" id="ARBA00022553"/>
    </source>
</evidence>
<feature type="domain" description="HAMP" evidence="4">
    <location>
        <begin position="840"/>
        <end position="892"/>
    </location>
</feature>
<evidence type="ECO:0000259" key="4">
    <source>
        <dbReference type="PROSITE" id="PS50885"/>
    </source>
</evidence>
<proteinExistence type="predicted"/>
<organism evidence="5 6">
    <name type="scientific">Rhizopus microsporus</name>
    <dbReference type="NCBI Taxonomy" id="58291"/>
    <lineage>
        <taxon>Eukaryota</taxon>
        <taxon>Fungi</taxon>
        <taxon>Fungi incertae sedis</taxon>
        <taxon>Mucoromycota</taxon>
        <taxon>Mucoromycotina</taxon>
        <taxon>Mucoromycetes</taxon>
        <taxon>Mucorales</taxon>
        <taxon>Mucorineae</taxon>
        <taxon>Rhizopodaceae</taxon>
        <taxon>Rhizopus</taxon>
    </lineage>
</organism>
<feature type="region of interest" description="Disordered" evidence="3">
    <location>
        <begin position="147"/>
        <end position="172"/>
    </location>
</feature>
<feature type="domain" description="HAMP" evidence="4">
    <location>
        <begin position="1208"/>
        <end position="1260"/>
    </location>
</feature>
<name>A0A1X0RTB4_RHIZD</name>
<evidence type="ECO:0000313" key="5">
    <source>
        <dbReference type="EMBL" id="ORE15267.1"/>
    </source>
</evidence>
<dbReference type="Proteomes" id="UP000242381">
    <property type="component" value="Unassembled WGS sequence"/>
</dbReference>
<feature type="domain" description="HAMP" evidence="4">
    <location>
        <begin position="564"/>
        <end position="616"/>
    </location>
</feature>
<dbReference type="CDD" id="cd06225">
    <property type="entry name" value="HAMP"/>
    <property type="match status" value="11"/>
</dbReference>
<dbReference type="GO" id="GO:0016020">
    <property type="term" value="C:membrane"/>
    <property type="evidence" value="ECO:0007669"/>
    <property type="project" value="InterPro"/>
</dbReference>
<feature type="domain" description="HAMP" evidence="4">
    <location>
        <begin position="656"/>
        <end position="708"/>
    </location>
</feature>
<sequence length="1420" mass="154193">MWTLRFTRNDVGQLCGYILSTYLFNVRVLTKVTPRKKAVMKRSFAEEEEEENNHNKKPKESKKEDRMSLLSYIHSLVQNVEQGNIDQCLSNSIESNTIYKELNEKDAELLKQLDLNLKKIAQRQLHLETENLRCRIMIQQQHQLFTSHDHEEKSIITSQTKEEGATPEDELTSIHDSSLLDKLESSYHHEPATTTTSVTTTTASSSNIPEGYFASNIVDSAGLVTSNNSNSNSSVSTPPFNISSAANFYPVYFGSTMSPPILAFPAATVETSSDNIVCPDCVIQAVEVASRVFNGDFGRRITCKHERCNTSVDFESNAPINTLKHAFNAMVDRLQTVADEVNYVAHETAVKGKLGVQARCGKEMKGLWLDFVVNLNKMTRNHLEQVRDIADVSTAIAKGDLSKAMTVPVKGETLLLKNTFNTMVNQLNMFASEVSRVAHEVGTEGKLGAQAKVQGADGIWKELTDNVNTMAANLTNQVRDIAQVSKSVARGDLTKKVTVEVKGEMLDLKNTINTMVDQLSIFATEVTRVSLEVGTEGKLGGQAIVKDVAGTWKDLTDNVNMMASKITDQVRDIAVVAKAVAQGDLSKKVKANAQGEVLELKNTMNKMVDQLNLFSAEVRRVSLEVGVEGKLGGQAVVKDVGGTWKDLTDNVNTMAANLTTQVRSIAEVTKAVAMGDLSKKIEVETRGEILDLKNTVNMMVDQLRVFASEVTRVAREVGTEGKLGGQARVPNVDGTWKDLTDNVNTMATNLTTQVRSIAVVTKAVANGDLSKKIEVDVSGEISDLKDTVNNMVDQLRVFASEVTRVAREVGTEGKLGGEAIVPTVSGTWKDLTDNVNTMAANLTTQVRSIAEVTKAVARGDLSKKIDVETQGEILDLKNTVNDMVDQLRVFASEVTRVAREVGTEGKLGGQALVPNVDGTWMDLTDNVNHMATNLTNQVRSIAEVTKAVALGDLSKKIEVESGGEILDLKNIVNSMVDQLRIFASEVTRVAKEVGTDGKLGGQARVPNVDGTWKDLTDNVNTMAANLTTQVRSIAQVTKAVALGDLSKKIEVETRGEILELKNIVNGMVDQLRIFASEVTRVSKEVGTEGKLGGQAVVQGVAGTWMDLTDNVNIMAANLTNQVRSIAEVTKAVASGDLSKKIEVESGGEILDLKNIVNNMVDQLRIFASEVTRVSKEVGTEGKLGGQAVVQGVAGTWMDLTDNVNIMAANLTNQVRSIAEVTKAVASGDLSKKIEVETRGEILELKNIVNDMVDQLRIFASEVTRVSKEVGTDGKLGGQARVPNVDGTWKDLTDNVNMMAANLTTQVRSIAEVTKAVASGDLSKKIEVETRGEILDLKNTVNEMVDQLRVFASEVTRVAREVGTEGKLGGQARVPNVDGTWKDLTDNVNTMATNLTNQVRSIAEVTKAVALGDLSKKIEVE</sequence>
<dbReference type="SUPFAM" id="SSF58104">
    <property type="entry name" value="Methyl-accepting chemotaxis protein (MCP) signaling domain"/>
    <property type="match status" value="5"/>
</dbReference>
<keyword evidence="1" id="KW-0597">Phosphoprotein</keyword>
<protein>
    <recommendedName>
        <fullName evidence="4">HAMP domain-containing protein</fullName>
    </recommendedName>
</protein>
<feature type="compositionally biased region" description="Basic and acidic residues" evidence="3">
    <location>
        <begin position="147"/>
        <end position="164"/>
    </location>
</feature>
<dbReference type="PANTHER" id="PTHR45339">
    <property type="entry name" value="HYBRID SIGNAL TRANSDUCTION HISTIDINE KINASE J"/>
    <property type="match status" value="1"/>
</dbReference>
<feature type="domain" description="HAMP" evidence="4">
    <location>
        <begin position="472"/>
        <end position="524"/>
    </location>
</feature>
<feature type="domain" description="HAMP" evidence="4">
    <location>
        <begin position="1116"/>
        <end position="1168"/>
    </location>
</feature>
<dbReference type="EMBL" id="KV921432">
    <property type="protein sequence ID" value="ORE15267.1"/>
    <property type="molecule type" value="Genomic_DNA"/>
</dbReference>
<reference evidence="5 6" key="1">
    <citation type="journal article" date="2016" name="Proc. Natl. Acad. Sci. U.S.A.">
        <title>Lipid metabolic changes in an early divergent fungus govern the establishment of a mutualistic symbiosis with endobacteria.</title>
        <authorList>
            <person name="Lastovetsky O.A."/>
            <person name="Gaspar M.L."/>
            <person name="Mondo S.J."/>
            <person name="LaButti K.M."/>
            <person name="Sandor L."/>
            <person name="Grigoriev I.V."/>
            <person name="Henry S.A."/>
            <person name="Pawlowska T.E."/>
        </authorList>
    </citation>
    <scope>NUCLEOTIDE SEQUENCE [LARGE SCALE GENOMIC DNA]</scope>
    <source>
        <strain evidence="5 6">ATCC 11559</strain>
    </source>
</reference>
<feature type="domain" description="HAMP" evidence="4">
    <location>
        <begin position="1300"/>
        <end position="1352"/>
    </location>
</feature>
<keyword evidence="2" id="KW-0902">Two-component regulatory system</keyword>
<dbReference type="FunFam" id="1.20.120.1530:FF:000002">
    <property type="entry name" value="Two-component osmosensing histidine kinase"/>
    <property type="match status" value="9"/>
</dbReference>
<dbReference type="Gene3D" id="1.20.120.1530">
    <property type="match status" value="10"/>
</dbReference>
<dbReference type="SMART" id="SM00304">
    <property type="entry name" value="HAMP"/>
    <property type="match status" value="12"/>
</dbReference>
<dbReference type="GO" id="GO:0000160">
    <property type="term" value="P:phosphorelay signal transduction system"/>
    <property type="evidence" value="ECO:0007669"/>
    <property type="project" value="UniProtKB-KW"/>
</dbReference>
<evidence type="ECO:0000256" key="2">
    <source>
        <dbReference type="ARBA" id="ARBA00023012"/>
    </source>
</evidence>
<feature type="domain" description="HAMP" evidence="4">
    <location>
        <begin position="380"/>
        <end position="432"/>
    </location>
</feature>
<evidence type="ECO:0000256" key="3">
    <source>
        <dbReference type="SAM" id="MobiDB-lite"/>
    </source>
</evidence>
<dbReference type="InterPro" id="IPR003660">
    <property type="entry name" value="HAMP_dom"/>
</dbReference>
<dbReference type="Pfam" id="PF00672">
    <property type="entry name" value="HAMP"/>
    <property type="match status" value="10"/>
</dbReference>
<evidence type="ECO:0000313" key="6">
    <source>
        <dbReference type="Proteomes" id="UP000242381"/>
    </source>
</evidence>
<dbReference type="Pfam" id="PF18947">
    <property type="entry name" value="HAMP_2"/>
    <property type="match status" value="1"/>
</dbReference>
<accession>A0A1X0RTB4</accession>
<dbReference type="VEuPathDB" id="FungiDB:BCV72DRAFT_287971"/>
<feature type="non-terminal residue" evidence="5">
    <location>
        <position position="1420"/>
    </location>
</feature>
<gene>
    <name evidence="5" type="ORF">BCV71DRAFT_237718</name>
</gene>
<feature type="domain" description="HAMP" evidence="4">
    <location>
        <begin position="932"/>
        <end position="984"/>
    </location>
</feature>
<feature type="region of interest" description="Disordered" evidence="3">
    <location>
        <begin position="41"/>
        <end position="64"/>
    </location>
</feature>
<dbReference type="PROSITE" id="PS50885">
    <property type="entry name" value="HAMP"/>
    <property type="match status" value="11"/>
</dbReference>
<feature type="domain" description="HAMP" evidence="4">
    <location>
        <begin position="1024"/>
        <end position="1076"/>
    </location>
</feature>
<dbReference type="VEuPathDB" id="FungiDB:BCV72DRAFT_261468"/>
<dbReference type="PANTHER" id="PTHR45339:SF1">
    <property type="entry name" value="HYBRID SIGNAL TRANSDUCTION HISTIDINE KINASE J"/>
    <property type="match status" value="1"/>
</dbReference>
<feature type="domain" description="HAMP" evidence="4">
    <location>
        <begin position="748"/>
        <end position="800"/>
    </location>
</feature>